<dbReference type="AlphaFoldDB" id="A0AAD4EKR8"/>
<comment type="caution">
    <text evidence="3">The sequence shown here is derived from an EMBL/GenBank/DDBJ whole genome shotgun (WGS) entry which is preliminary data.</text>
</comment>
<gene>
    <name evidence="3" type="ORF">F5891DRAFT_938956</name>
</gene>
<dbReference type="InterPro" id="IPR041539">
    <property type="entry name" value="CxC5"/>
</dbReference>
<dbReference type="GeneID" id="64668502"/>
<protein>
    <recommendedName>
        <fullName evidence="5">CxC5 like cysteine cluster associated with KDZ domain-containing protein</fullName>
    </recommendedName>
</protein>
<dbReference type="Pfam" id="PF18718">
    <property type="entry name" value="CxC5"/>
    <property type="match status" value="1"/>
</dbReference>
<dbReference type="EMBL" id="JABBWK010000002">
    <property type="protein sequence ID" value="KAG1908003.1"/>
    <property type="molecule type" value="Genomic_DNA"/>
</dbReference>
<evidence type="ECO:0000313" key="4">
    <source>
        <dbReference type="Proteomes" id="UP001195769"/>
    </source>
</evidence>
<feature type="domain" description="CxC6 like cysteine cluster associated with KDZ" evidence="2">
    <location>
        <begin position="235"/>
        <end position="306"/>
    </location>
</feature>
<sequence length="461" mass="51887">MDVGHLFNAIKKQPSLACITYVDLASFIRRASLLKNDILQPQPQRISVSHVPDVLPDSVTMFLATSLDMSSDTVNNLWYIVKDLIWELPMSAETSAEDEVAFKLHVECTLYLPVKTCTNPDCTAWQHGTLLKKEEQRRVVVFTHSEGARPGWTVHVKCRECNTNYHFNYSVKDQLRTYYNGIPQYIQVLDHQFVELNLAMHWMDLMQIAVSATNCGHLYGIAQTHGTLRHTEVIVTDGVTVGWPCCAVARCKNALESNRHRFCTAEHRHLKSVCAVDGCSQPVMPVGADGKTHKSCDDPVHLRMEAANVESLRSGKSRTQRQRLAKLNDSVATHNVSPPIVTYAEEDVPLQDVEEWYEYDKASGAVRFRQAPTTTSTGVSDVNGCSAKDIPSKIKATFRRQRTNNEQLIVRPCGIISGCGTMYHHEAVSNVLVSFFFCRKDYANLFPQDYGRENVLPPTRT</sequence>
<evidence type="ECO:0000259" key="1">
    <source>
        <dbReference type="Pfam" id="PF18718"/>
    </source>
</evidence>
<evidence type="ECO:0008006" key="5">
    <source>
        <dbReference type="Google" id="ProtNLM"/>
    </source>
</evidence>
<name>A0AAD4EKR8_9AGAM</name>
<evidence type="ECO:0000259" key="2">
    <source>
        <dbReference type="Pfam" id="PF18721"/>
    </source>
</evidence>
<feature type="domain" description="CxC5 like cysteine cluster associated with KDZ" evidence="1">
    <location>
        <begin position="107"/>
        <end position="220"/>
    </location>
</feature>
<proteinExistence type="predicted"/>
<dbReference type="InterPro" id="IPR040898">
    <property type="entry name" value="CxC6"/>
</dbReference>
<evidence type="ECO:0000313" key="3">
    <source>
        <dbReference type="EMBL" id="KAG1908003.1"/>
    </source>
</evidence>
<reference evidence="3" key="1">
    <citation type="journal article" date="2020" name="New Phytol.">
        <title>Comparative genomics reveals dynamic genome evolution in host specialist ectomycorrhizal fungi.</title>
        <authorList>
            <person name="Lofgren L.A."/>
            <person name="Nguyen N.H."/>
            <person name="Vilgalys R."/>
            <person name="Ruytinx J."/>
            <person name="Liao H.L."/>
            <person name="Branco S."/>
            <person name="Kuo A."/>
            <person name="LaButti K."/>
            <person name="Lipzen A."/>
            <person name="Andreopoulos W."/>
            <person name="Pangilinan J."/>
            <person name="Riley R."/>
            <person name="Hundley H."/>
            <person name="Na H."/>
            <person name="Barry K."/>
            <person name="Grigoriev I.V."/>
            <person name="Stajich J.E."/>
            <person name="Kennedy P.G."/>
        </authorList>
    </citation>
    <scope>NUCLEOTIDE SEQUENCE</scope>
    <source>
        <strain evidence="3">FC203</strain>
    </source>
</reference>
<dbReference type="Proteomes" id="UP001195769">
    <property type="component" value="Unassembled WGS sequence"/>
</dbReference>
<keyword evidence="4" id="KW-1185">Reference proteome</keyword>
<organism evidence="3 4">
    <name type="scientific">Suillus fuscotomentosus</name>
    <dbReference type="NCBI Taxonomy" id="1912939"/>
    <lineage>
        <taxon>Eukaryota</taxon>
        <taxon>Fungi</taxon>
        <taxon>Dikarya</taxon>
        <taxon>Basidiomycota</taxon>
        <taxon>Agaricomycotina</taxon>
        <taxon>Agaricomycetes</taxon>
        <taxon>Agaricomycetidae</taxon>
        <taxon>Boletales</taxon>
        <taxon>Suillineae</taxon>
        <taxon>Suillaceae</taxon>
        <taxon>Suillus</taxon>
    </lineage>
</organism>
<dbReference type="Pfam" id="PF18721">
    <property type="entry name" value="CxC6"/>
    <property type="match status" value="1"/>
</dbReference>
<dbReference type="RefSeq" id="XP_041233578.1">
    <property type="nucleotide sequence ID" value="XM_041374204.1"/>
</dbReference>
<accession>A0AAD4EKR8</accession>